<dbReference type="EMBL" id="JAUCMV010000001">
    <property type="protein sequence ID" value="KAK0428421.1"/>
    <property type="molecule type" value="Genomic_DNA"/>
</dbReference>
<keyword evidence="3" id="KW-1185">Reference proteome</keyword>
<protein>
    <submittedName>
        <fullName evidence="2">Uncharacterized protein</fullName>
    </submittedName>
</protein>
<comment type="caution">
    <text evidence="2">The sequence shown here is derived from an EMBL/GenBank/DDBJ whole genome shotgun (WGS) entry which is preliminary data.</text>
</comment>
<gene>
    <name evidence="2" type="ORF">QR680_010794</name>
</gene>
<proteinExistence type="predicted"/>
<dbReference type="Proteomes" id="UP001175271">
    <property type="component" value="Unassembled WGS sequence"/>
</dbReference>
<accession>A0AA39IQ52</accession>
<evidence type="ECO:0000313" key="3">
    <source>
        <dbReference type="Proteomes" id="UP001175271"/>
    </source>
</evidence>
<reference evidence="2" key="1">
    <citation type="submission" date="2023-06" db="EMBL/GenBank/DDBJ databases">
        <title>Genomic analysis of the entomopathogenic nematode Steinernema hermaphroditum.</title>
        <authorList>
            <person name="Schwarz E.M."/>
            <person name="Heppert J.K."/>
            <person name="Baniya A."/>
            <person name="Schwartz H.T."/>
            <person name="Tan C.-H."/>
            <person name="Antoshechkin I."/>
            <person name="Sternberg P.W."/>
            <person name="Goodrich-Blair H."/>
            <person name="Dillman A.R."/>
        </authorList>
    </citation>
    <scope>NUCLEOTIDE SEQUENCE</scope>
    <source>
        <strain evidence="2">PS9179</strain>
        <tissue evidence="2">Whole animal</tissue>
    </source>
</reference>
<feature type="region of interest" description="Disordered" evidence="1">
    <location>
        <begin position="30"/>
        <end position="53"/>
    </location>
</feature>
<name>A0AA39IQ52_9BILA</name>
<evidence type="ECO:0000256" key="1">
    <source>
        <dbReference type="SAM" id="MobiDB-lite"/>
    </source>
</evidence>
<dbReference type="AlphaFoldDB" id="A0AA39IQ52"/>
<organism evidence="2 3">
    <name type="scientific">Steinernema hermaphroditum</name>
    <dbReference type="NCBI Taxonomy" id="289476"/>
    <lineage>
        <taxon>Eukaryota</taxon>
        <taxon>Metazoa</taxon>
        <taxon>Ecdysozoa</taxon>
        <taxon>Nematoda</taxon>
        <taxon>Chromadorea</taxon>
        <taxon>Rhabditida</taxon>
        <taxon>Tylenchina</taxon>
        <taxon>Panagrolaimomorpha</taxon>
        <taxon>Strongyloidoidea</taxon>
        <taxon>Steinernematidae</taxon>
        <taxon>Steinernema</taxon>
    </lineage>
</organism>
<sequence length="234" mass="26465">MTSLQRRCSSDDMFSGVPCDSCHKVAADDLPSSQESEGYFSYGTPQSEGENGIPITRAEEPVAEDFSFDYTALHSPIQHKTIEQLIEDSSRPWPYADKNLWEVLPVIPKRKSALEDCLKPGSLFSSGDSDSSFDSFFDSPFGEQRMEEVSEKEEEEILAPRMQFEFDPFTEGDKYDCVRYQHSSLLSFRKTSPEAAQPEEENPWEQNCWSPYAITHVANASDYPSNEKPSVPKS</sequence>
<evidence type="ECO:0000313" key="2">
    <source>
        <dbReference type="EMBL" id="KAK0428421.1"/>
    </source>
</evidence>